<feature type="signal peptide" evidence="5">
    <location>
        <begin position="1"/>
        <end position="22"/>
    </location>
</feature>
<evidence type="ECO:0000256" key="4">
    <source>
        <dbReference type="PROSITE-ProRule" id="PRU00339"/>
    </source>
</evidence>
<accession>A0ABS5UAD9</accession>
<evidence type="ECO:0000259" key="6">
    <source>
        <dbReference type="Pfam" id="PF13525"/>
    </source>
</evidence>
<dbReference type="NCBIfam" id="TIGR03302">
    <property type="entry name" value="OM_YfiO"/>
    <property type="match status" value="1"/>
</dbReference>
<dbReference type="PROSITE" id="PS50005">
    <property type="entry name" value="TPR"/>
    <property type="match status" value="1"/>
</dbReference>
<dbReference type="Pfam" id="PF13525">
    <property type="entry name" value="YfiO"/>
    <property type="match status" value="1"/>
</dbReference>
<keyword evidence="2" id="KW-0472">Membrane</keyword>
<dbReference type="InterPro" id="IPR039565">
    <property type="entry name" value="BamD-like"/>
</dbReference>
<dbReference type="InterPro" id="IPR019734">
    <property type="entry name" value="TPR_rpt"/>
</dbReference>
<dbReference type="RefSeq" id="WP_214299828.1">
    <property type="nucleotide sequence ID" value="NZ_JAHDYS010000011.1"/>
</dbReference>
<feature type="repeat" description="TPR" evidence="4">
    <location>
        <begin position="163"/>
        <end position="196"/>
    </location>
</feature>
<gene>
    <name evidence="7" type="ORF">KJB30_12645</name>
</gene>
<dbReference type="HAMAP" id="MF_00922">
    <property type="entry name" value="OM_assembly_BamD"/>
    <property type="match status" value="1"/>
</dbReference>
<feature type="chain" id="PRO_5045993169" evidence="5">
    <location>
        <begin position="23"/>
        <end position="247"/>
    </location>
</feature>
<dbReference type="SUPFAM" id="SSF48452">
    <property type="entry name" value="TPR-like"/>
    <property type="match status" value="1"/>
</dbReference>
<evidence type="ECO:0000256" key="1">
    <source>
        <dbReference type="ARBA" id="ARBA00022729"/>
    </source>
</evidence>
<dbReference type="SMART" id="SM00028">
    <property type="entry name" value="TPR"/>
    <property type="match status" value="4"/>
</dbReference>
<dbReference type="InterPro" id="IPR017689">
    <property type="entry name" value="BamD"/>
</dbReference>
<keyword evidence="4" id="KW-0802">TPR repeat</keyword>
<evidence type="ECO:0000313" key="7">
    <source>
        <dbReference type="EMBL" id="MBT1072639.1"/>
    </source>
</evidence>
<evidence type="ECO:0000256" key="2">
    <source>
        <dbReference type="ARBA" id="ARBA00023136"/>
    </source>
</evidence>
<name>A0ABS5UAD9_9BACT</name>
<dbReference type="Proteomes" id="UP000784128">
    <property type="component" value="Unassembled WGS sequence"/>
</dbReference>
<dbReference type="InterPro" id="IPR011990">
    <property type="entry name" value="TPR-like_helical_dom_sf"/>
</dbReference>
<keyword evidence="1 5" id="KW-0732">Signal</keyword>
<keyword evidence="8" id="KW-1185">Reference proteome</keyword>
<evidence type="ECO:0000256" key="3">
    <source>
        <dbReference type="ARBA" id="ARBA00023237"/>
    </source>
</evidence>
<dbReference type="Gene3D" id="1.25.40.10">
    <property type="entry name" value="Tetratricopeptide repeat domain"/>
    <property type="match status" value="1"/>
</dbReference>
<dbReference type="PROSITE" id="PS51257">
    <property type="entry name" value="PROKAR_LIPOPROTEIN"/>
    <property type="match status" value="1"/>
</dbReference>
<organism evidence="7 8">
    <name type="scientific">Pelotalea chapellei</name>
    <dbReference type="NCBI Taxonomy" id="44671"/>
    <lineage>
        <taxon>Bacteria</taxon>
        <taxon>Pseudomonadati</taxon>
        <taxon>Thermodesulfobacteriota</taxon>
        <taxon>Desulfuromonadia</taxon>
        <taxon>Geobacterales</taxon>
        <taxon>Geobacteraceae</taxon>
        <taxon>Pelotalea</taxon>
    </lineage>
</organism>
<keyword evidence="3" id="KW-0998">Cell outer membrane</keyword>
<reference evidence="7 8" key="1">
    <citation type="submission" date="2021-05" db="EMBL/GenBank/DDBJ databases">
        <title>The draft genome of Geobacter chapellei DSM 13688.</title>
        <authorList>
            <person name="Xu Z."/>
            <person name="Masuda Y."/>
            <person name="Itoh H."/>
            <person name="Senoo K."/>
        </authorList>
    </citation>
    <scope>NUCLEOTIDE SEQUENCE [LARGE SCALE GENOMIC DNA]</scope>
    <source>
        <strain evidence="7 8">DSM 13688</strain>
    </source>
</reference>
<proteinExistence type="inferred from homology"/>
<sequence length="247" mass="28599">MKTPDKSILVSLLALLLLQGCATPQMNKPTDVLYKDGEEFYQSGKYEDAIAQWKKVRESYQSPELTTRAELGIADAYFLNKDYIEAAAAYEDFRKLHPRHEKAEYALYHQALSHYYQVSRIDTDQTPVKNALAVFEAYLSQYPSGEFLQQVREKAGDCRDKQLQYEIYVGKFYLNQGKFPAAIGRFEEALKMFPDLPRRDEVLYYLGWSYLASGQKNKGREVYARLFKEFPASPHIDAANKKMDSFF</sequence>
<evidence type="ECO:0000313" key="8">
    <source>
        <dbReference type="Proteomes" id="UP000784128"/>
    </source>
</evidence>
<comment type="caution">
    <text evidence="7">The sequence shown here is derived from an EMBL/GenBank/DDBJ whole genome shotgun (WGS) entry which is preliminary data.</text>
</comment>
<feature type="domain" description="Outer membrane lipoprotein BamD-like" evidence="6">
    <location>
        <begin position="28"/>
        <end position="222"/>
    </location>
</feature>
<evidence type="ECO:0000256" key="5">
    <source>
        <dbReference type="SAM" id="SignalP"/>
    </source>
</evidence>
<protein>
    <submittedName>
        <fullName evidence="7">Outer membrane protein assembly factor BamD</fullName>
    </submittedName>
</protein>
<dbReference type="EMBL" id="JAHDYS010000011">
    <property type="protein sequence ID" value="MBT1072639.1"/>
    <property type="molecule type" value="Genomic_DNA"/>
</dbReference>